<organism evidence="1">
    <name type="scientific">bioreactor metagenome</name>
    <dbReference type="NCBI Taxonomy" id="1076179"/>
    <lineage>
        <taxon>unclassified sequences</taxon>
        <taxon>metagenomes</taxon>
        <taxon>ecological metagenomes</taxon>
    </lineage>
</organism>
<reference evidence="1" key="1">
    <citation type="submission" date="2019-08" db="EMBL/GenBank/DDBJ databases">
        <authorList>
            <person name="Kucharzyk K."/>
            <person name="Murdoch R.W."/>
            <person name="Higgins S."/>
            <person name="Loffler F."/>
        </authorList>
    </citation>
    <scope>NUCLEOTIDE SEQUENCE</scope>
</reference>
<proteinExistence type="predicted"/>
<dbReference type="AlphaFoldDB" id="A0A645GJT8"/>
<comment type="caution">
    <text evidence="1">The sequence shown here is derived from an EMBL/GenBank/DDBJ whole genome shotgun (WGS) entry which is preliminary data.</text>
</comment>
<name>A0A645GJT8_9ZZZZ</name>
<protein>
    <submittedName>
        <fullName evidence="1">Uncharacterized protein</fullName>
    </submittedName>
</protein>
<sequence>MSHHHIEVMILTQQLFEIIIDCIGTTNSRTVSIGKYYCRMILIGRGWYIFDIISCHPIKTIVLVAVIVVTNFGFGFEVLENLPAN</sequence>
<dbReference type="EMBL" id="VSSQ01072983">
    <property type="protein sequence ID" value="MPN24204.1"/>
    <property type="molecule type" value="Genomic_DNA"/>
</dbReference>
<accession>A0A645GJT8</accession>
<gene>
    <name evidence="1" type="ORF">SDC9_171598</name>
</gene>
<evidence type="ECO:0000313" key="1">
    <source>
        <dbReference type="EMBL" id="MPN24204.1"/>
    </source>
</evidence>